<gene>
    <name evidence="13" type="ORF">ACHAXA_005435</name>
</gene>
<organism evidence="13 14">
    <name type="scientific">Cyclostephanos tholiformis</name>
    <dbReference type="NCBI Taxonomy" id="382380"/>
    <lineage>
        <taxon>Eukaryota</taxon>
        <taxon>Sar</taxon>
        <taxon>Stramenopiles</taxon>
        <taxon>Ochrophyta</taxon>
        <taxon>Bacillariophyta</taxon>
        <taxon>Coscinodiscophyceae</taxon>
        <taxon>Thalassiosirophycidae</taxon>
        <taxon>Stephanodiscales</taxon>
        <taxon>Stephanodiscaceae</taxon>
        <taxon>Cyclostephanos</taxon>
    </lineage>
</organism>
<evidence type="ECO:0000256" key="8">
    <source>
        <dbReference type="ARBA" id="ARBA00022792"/>
    </source>
</evidence>
<evidence type="ECO:0000256" key="10">
    <source>
        <dbReference type="ARBA" id="ARBA00023128"/>
    </source>
</evidence>
<evidence type="ECO:0000256" key="5">
    <source>
        <dbReference type="ARBA" id="ARBA00018677"/>
    </source>
</evidence>
<evidence type="ECO:0000256" key="11">
    <source>
        <dbReference type="ARBA" id="ARBA00023136"/>
    </source>
</evidence>
<comment type="subcellular location">
    <subcellularLocation>
        <location evidence="3">Mitochondrion inner membrane</location>
        <topology evidence="3">Peripheral membrane protein</topology>
    </subcellularLocation>
    <subcellularLocation>
        <location evidence="2">Mitochondrion intermembrane space</location>
    </subcellularLocation>
</comment>
<evidence type="ECO:0000313" key="14">
    <source>
        <dbReference type="Proteomes" id="UP001530377"/>
    </source>
</evidence>
<evidence type="ECO:0000256" key="6">
    <source>
        <dbReference type="ARBA" id="ARBA00022448"/>
    </source>
</evidence>
<evidence type="ECO:0000256" key="12">
    <source>
        <dbReference type="ARBA" id="ARBA00023157"/>
    </source>
</evidence>
<keyword evidence="10" id="KW-0496">Mitochondrion</keyword>
<keyword evidence="14" id="KW-1185">Reference proteome</keyword>
<protein>
    <recommendedName>
        <fullName evidence="5">NADH dehydrogenase [ubiquinone] 1 beta subcomplex subunit 7</fullName>
    </recommendedName>
</protein>
<evidence type="ECO:0000313" key="13">
    <source>
        <dbReference type="EMBL" id="KAL3807114.1"/>
    </source>
</evidence>
<accession>A0ABD3R2B6</accession>
<dbReference type="Pfam" id="PF05676">
    <property type="entry name" value="NDUF_B7"/>
    <property type="match status" value="1"/>
</dbReference>
<sequence length="86" mass="10211">MGGGHHVTPGSEPKRDQDLQAIKDARIPLAWRDTCSHLLIHLNKCRRDTWWNPNKCDHDRHIYEECEYNAYLQRVEAKVQMDKIKE</sequence>
<reference evidence="13 14" key="1">
    <citation type="submission" date="2024-10" db="EMBL/GenBank/DDBJ databases">
        <title>Updated reference genomes for cyclostephanoid diatoms.</title>
        <authorList>
            <person name="Roberts W.R."/>
            <person name="Alverson A.J."/>
        </authorList>
    </citation>
    <scope>NUCLEOTIDE SEQUENCE [LARGE SCALE GENOMIC DNA]</scope>
    <source>
        <strain evidence="13 14">AJA228-03</strain>
    </source>
</reference>
<evidence type="ECO:0000256" key="2">
    <source>
        <dbReference type="ARBA" id="ARBA00004569"/>
    </source>
</evidence>
<name>A0ABD3R2B6_9STRA</name>
<dbReference type="AlphaFoldDB" id="A0ABD3R2B6"/>
<dbReference type="PANTHER" id="PTHR20900:SF0">
    <property type="entry name" value="NADH DEHYDROGENASE [UBIQUINONE] 1 BETA SUBCOMPLEX SUBUNIT 7"/>
    <property type="match status" value="1"/>
</dbReference>
<dbReference type="EMBL" id="JALLPB020000673">
    <property type="protein sequence ID" value="KAL3807114.1"/>
    <property type="molecule type" value="Genomic_DNA"/>
</dbReference>
<dbReference type="GO" id="GO:0005743">
    <property type="term" value="C:mitochondrial inner membrane"/>
    <property type="evidence" value="ECO:0007669"/>
    <property type="project" value="UniProtKB-SubCell"/>
</dbReference>
<keyword evidence="11" id="KW-0472">Membrane</keyword>
<dbReference type="PANTHER" id="PTHR20900">
    <property type="entry name" value="NADH:UBIQUINONE OXIDOREDUCTASE B18-LIKE SUBUNIT"/>
    <property type="match status" value="1"/>
</dbReference>
<keyword evidence="8" id="KW-0999">Mitochondrion inner membrane</keyword>
<evidence type="ECO:0000256" key="4">
    <source>
        <dbReference type="ARBA" id="ARBA00008006"/>
    </source>
</evidence>
<evidence type="ECO:0000256" key="3">
    <source>
        <dbReference type="ARBA" id="ARBA00004637"/>
    </source>
</evidence>
<dbReference type="GO" id="GO:0005758">
    <property type="term" value="C:mitochondrial intermembrane space"/>
    <property type="evidence" value="ECO:0007669"/>
    <property type="project" value="UniProtKB-SubCell"/>
</dbReference>
<proteinExistence type="inferred from homology"/>
<keyword evidence="6" id="KW-0813">Transport</keyword>
<evidence type="ECO:0000256" key="7">
    <source>
        <dbReference type="ARBA" id="ARBA00022660"/>
    </source>
</evidence>
<comment type="function">
    <text evidence="1">Accessory subunit of the mitochondrial membrane respiratory chain NADH dehydrogenase (Complex I), that is believed not to be involved in catalysis. Complex I functions in the transfer of electrons from NADH to the respiratory chain. The immediate electron acceptor for the enzyme is believed to be ubiquinone.</text>
</comment>
<evidence type="ECO:0000256" key="9">
    <source>
        <dbReference type="ARBA" id="ARBA00022982"/>
    </source>
</evidence>
<evidence type="ECO:0000256" key="1">
    <source>
        <dbReference type="ARBA" id="ARBA00003195"/>
    </source>
</evidence>
<keyword evidence="9" id="KW-0249">Electron transport</keyword>
<comment type="similarity">
    <text evidence="4">Belongs to the complex I NDUFB7 subunit family.</text>
</comment>
<comment type="caution">
    <text evidence="13">The sequence shown here is derived from an EMBL/GenBank/DDBJ whole genome shotgun (WGS) entry which is preliminary data.</text>
</comment>
<dbReference type="Proteomes" id="UP001530377">
    <property type="component" value="Unassembled WGS sequence"/>
</dbReference>
<dbReference type="InterPro" id="IPR008698">
    <property type="entry name" value="NDUB7"/>
</dbReference>
<keyword evidence="7" id="KW-0679">Respiratory chain</keyword>
<keyword evidence="12" id="KW-1015">Disulfide bond</keyword>